<reference evidence="1 2" key="1">
    <citation type="submission" date="2021-06" db="EMBL/GenBank/DDBJ databases">
        <authorList>
            <person name="Palmer J.M."/>
        </authorList>
    </citation>
    <scope>NUCLEOTIDE SEQUENCE [LARGE SCALE GENOMIC DNA]</scope>
    <source>
        <strain evidence="1 2">AS_MEX2019</strain>
        <tissue evidence="1">Muscle</tissue>
    </source>
</reference>
<comment type="caution">
    <text evidence="1">The sequence shown here is derived from an EMBL/GenBank/DDBJ whole genome shotgun (WGS) entry which is preliminary data.</text>
</comment>
<organism evidence="1 2">
    <name type="scientific">Ameca splendens</name>
    <dbReference type="NCBI Taxonomy" id="208324"/>
    <lineage>
        <taxon>Eukaryota</taxon>
        <taxon>Metazoa</taxon>
        <taxon>Chordata</taxon>
        <taxon>Craniata</taxon>
        <taxon>Vertebrata</taxon>
        <taxon>Euteleostomi</taxon>
        <taxon>Actinopterygii</taxon>
        <taxon>Neopterygii</taxon>
        <taxon>Teleostei</taxon>
        <taxon>Neoteleostei</taxon>
        <taxon>Acanthomorphata</taxon>
        <taxon>Ovalentaria</taxon>
        <taxon>Atherinomorphae</taxon>
        <taxon>Cyprinodontiformes</taxon>
        <taxon>Goodeidae</taxon>
        <taxon>Ameca</taxon>
    </lineage>
</organism>
<name>A0ABV0Z497_9TELE</name>
<gene>
    <name evidence="1" type="ORF">AMECASPLE_025426</name>
</gene>
<protein>
    <submittedName>
        <fullName evidence="1">Uncharacterized protein</fullName>
    </submittedName>
</protein>
<evidence type="ECO:0000313" key="1">
    <source>
        <dbReference type="EMBL" id="MEQ2300436.1"/>
    </source>
</evidence>
<accession>A0ABV0Z497</accession>
<proteinExistence type="predicted"/>
<dbReference type="EMBL" id="JAHRIP010049529">
    <property type="protein sequence ID" value="MEQ2300436.1"/>
    <property type="molecule type" value="Genomic_DNA"/>
</dbReference>
<keyword evidence="2" id="KW-1185">Reference proteome</keyword>
<evidence type="ECO:0000313" key="2">
    <source>
        <dbReference type="Proteomes" id="UP001469553"/>
    </source>
</evidence>
<sequence>MIGDHVTLLDPVEELCLFASNEKLARWASPVPVVTVVEEIEPLERWGVLYGQWHHGKSAVTPPPGCAGS</sequence>
<dbReference type="Proteomes" id="UP001469553">
    <property type="component" value="Unassembled WGS sequence"/>
</dbReference>